<keyword evidence="5" id="KW-0067">ATP-binding</keyword>
<organism evidence="6 7">
    <name type="scientific">Mycoplasmopsis anatis</name>
    <dbReference type="NCBI Taxonomy" id="171279"/>
    <lineage>
        <taxon>Bacteria</taxon>
        <taxon>Bacillati</taxon>
        <taxon>Mycoplasmatota</taxon>
        <taxon>Mycoplasmoidales</taxon>
        <taxon>Metamycoplasmataceae</taxon>
        <taxon>Mycoplasmopsis</taxon>
    </lineage>
</organism>
<gene>
    <name evidence="6" type="ORF">MADP07_00165</name>
</gene>
<comment type="caution">
    <text evidence="6">The sequence shown here is derived from an EMBL/GenBank/DDBJ whole genome shotgun (WGS) entry which is preliminary data.</text>
</comment>
<proteinExistence type="predicted"/>
<dbReference type="RefSeq" id="WP_218674675.1">
    <property type="nucleotide sequence ID" value="NZ_CP054878.1"/>
</dbReference>
<dbReference type="GO" id="GO:0005524">
    <property type="term" value="F:ATP binding"/>
    <property type="evidence" value="ECO:0007669"/>
    <property type="project" value="UniProtKB-KW"/>
</dbReference>
<keyword evidence="4 6" id="KW-0418">Kinase</keyword>
<dbReference type="EMBL" id="JABZFG010000002">
    <property type="protein sequence ID" value="MBW0602445.1"/>
    <property type="molecule type" value="Genomic_DNA"/>
</dbReference>
<dbReference type="GO" id="GO:0004594">
    <property type="term" value="F:pantothenate kinase activity"/>
    <property type="evidence" value="ECO:0007669"/>
    <property type="project" value="InterPro"/>
</dbReference>
<dbReference type="Pfam" id="PF03309">
    <property type="entry name" value="Pan_kinase"/>
    <property type="match status" value="1"/>
</dbReference>
<evidence type="ECO:0000313" key="7">
    <source>
        <dbReference type="Proteomes" id="UP000746160"/>
    </source>
</evidence>
<evidence type="ECO:0000256" key="1">
    <source>
        <dbReference type="ARBA" id="ARBA00004496"/>
    </source>
</evidence>
<evidence type="ECO:0000256" key="3">
    <source>
        <dbReference type="ARBA" id="ARBA00022741"/>
    </source>
</evidence>
<evidence type="ECO:0000256" key="4">
    <source>
        <dbReference type="ARBA" id="ARBA00022777"/>
    </source>
</evidence>
<protein>
    <submittedName>
        <fullName evidence="6">Type III pantothenate kinase</fullName>
    </submittedName>
</protein>
<keyword evidence="3" id="KW-0547">Nucleotide-binding</keyword>
<dbReference type="GO" id="GO:0005737">
    <property type="term" value="C:cytoplasm"/>
    <property type="evidence" value="ECO:0007669"/>
    <property type="project" value="UniProtKB-SubCell"/>
</dbReference>
<dbReference type="AlphaFoldDB" id="A0A9Q3QE43"/>
<name>A0A9Q3QE43_9BACT</name>
<evidence type="ECO:0000256" key="5">
    <source>
        <dbReference type="ARBA" id="ARBA00022840"/>
    </source>
</evidence>
<reference evidence="6" key="1">
    <citation type="journal article" date="2021" name="Genes Genomics">
        <title>Comparative genomic analysis of Mycoplasma anatis strains.</title>
        <authorList>
            <person name="Zhou Q."/>
            <person name="Mai K."/>
            <person name="Yang D."/>
            <person name="Liu J."/>
            <person name="Yan Z."/>
            <person name="Luo C."/>
            <person name="Tan Y."/>
            <person name="Cao S."/>
            <person name="Zhou Q."/>
            <person name="Chen L."/>
            <person name="Chen F."/>
        </authorList>
    </citation>
    <scope>NUCLEOTIDE SEQUENCE</scope>
    <source>
        <strain evidence="6">DP07</strain>
    </source>
</reference>
<keyword evidence="2" id="KW-0808">Transferase</keyword>
<accession>A0A9Q3QE43</accession>
<sequence length="268" mass="31005">MKSNNIYMVIDIGNTNCKINVMDYETNVINNTKIEKHNKYDIETIMNNLIELIKKYNTKTILIGSVVLNIAEKIIKKLKIQFIGIDIYNMDSLRKFISYEIDEKLLNQKGIDLIGNTEFLFNKYKNCQQKGIFLFGTASIFISLNDNKYNEIIITLGIVRTIVNLIKDASILRKRYYKTISKMSNQEIIEFTKVNIPNVYKGALVSANGFINECHNTYLDNNNSSNYLISGGDANLIDPMHHKFIEEETTSKGYLLIFKNFKRTDEIF</sequence>
<evidence type="ECO:0000256" key="2">
    <source>
        <dbReference type="ARBA" id="ARBA00022679"/>
    </source>
</evidence>
<evidence type="ECO:0000313" key="6">
    <source>
        <dbReference type="EMBL" id="MBW0602445.1"/>
    </source>
</evidence>
<comment type="subcellular location">
    <subcellularLocation>
        <location evidence="1">Cytoplasm</location>
    </subcellularLocation>
</comment>
<dbReference type="InterPro" id="IPR004619">
    <property type="entry name" value="Type_III_PanK"/>
</dbReference>
<dbReference type="Proteomes" id="UP000746160">
    <property type="component" value="Unassembled WGS sequence"/>
</dbReference>